<feature type="compositionally biased region" description="Polar residues" evidence="2">
    <location>
        <begin position="771"/>
        <end position="783"/>
    </location>
</feature>
<feature type="region of interest" description="Disordered" evidence="2">
    <location>
        <begin position="37"/>
        <end position="60"/>
    </location>
</feature>
<keyword evidence="3" id="KW-0812">Transmembrane</keyword>
<dbReference type="InterPro" id="IPR036280">
    <property type="entry name" value="Multihaem_cyt_sf"/>
</dbReference>
<dbReference type="Proteomes" id="UP000534783">
    <property type="component" value="Unassembled WGS sequence"/>
</dbReference>
<evidence type="ECO:0000256" key="2">
    <source>
        <dbReference type="SAM" id="MobiDB-lite"/>
    </source>
</evidence>
<feature type="domain" description="Doubled CXXCH motif" evidence="4">
    <location>
        <begin position="374"/>
        <end position="419"/>
    </location>
</feature>
<sequence length="1018" mass="110749">MRGKFRSSIGVWGLSIVLLITLGTVALSLLGIPFRSPSSAQPTSEPFNEDVSNTKHNLSANPVPNPTLFQELFDPDMERNVKSVDGPQGTTEVCVFCHTPHGASQEGVKIRAPIWNRNLSPAHYQMYDQVWSKSFEAKPNDPGRPTGYSRLCLSCHDGTIALGSLINKPGSGGFDPDGRNPIEMEYPTGQTPAGPPGSIPVGDGATQQATRVLGRDLRNDHPISMRFDTELLSKDHEFVDPGPPIRRPFTQSTPTPLSPLRRATGNSVDVFDSVQCTSCHNPHQVDFPKFLRANRLQSLTFATTQAAKHPGLPGTSAPPQGGGAIICLFCHDKPGWPYNEADLNSHFGDRQTGQFDDSRLKPGATNLHNSETPVVAERACLICHDPHTRQGAVRIMREGVDHFGNVAIEQTCFQCHQPQETSILQAPTRAPDIMTQFFKDREGNGSHGVSPTGSAMDLNLALGHQPVFVDLPTEGVQLGSDNRLPSFFGGPFSEPPNNKILTENAPPTPDTSHVECVDCHNMHRVTRRNRFEGMPGITIRSGIVASTLKSVDERREPYIYEVCLRCHGNTFNNHVREALFTAVGTGKVVQARGNSPVNPALGVNAHGSNKRKEFDPTSVPFYPENFRIQNPADPNGPLVPDPNPPRFNHSFHPVFQPGRNQSGVLNNYTLNMSTPTQQGQFLGRMGLSREKTIHCTDCHNTDLFGTYLGGALPLNRVFGAFGFPTLTSCWDGSQNVSCPDYPGPITFDDTRGTAYRRPTDVPPDIPVNPEATRTASLNDPNTAQGPHGSIYKRILRANYDTKVGTAEQKLCGDVLVVGTCPGGNGKATYNPQNFALCFNCHAEAAFITPAWTDSGPGVENCSKDASGAFIPPKARLTNFYRCETGNVDGQTSGGNLHMLHLVGRTNARCHECHNNVHSNVEAGNTIYVGLNNSNFVANNPGHNLDTHLINFQPNIRGNRSGEGAFDIRGEDHVMWGDGEVVNPTDFSFGHKGPGCNLRCHGFSMDHNTDAHSVINGQK</sequence>
<keyword evidence="6" id="KW-1185">Reference proteome</keyword>
<evidence type="ECO:0000313" key="6">
    <source>
        <dbReference type="Proteomes" id="UP000534783"/>
    </source>
</evidence>
<evidence type="ECO:0000256" key="3">
    <source>
        <dbReference type="SAM" id="Phobius"/>
    </source>
</evidence>
<dbReference type="PANTHER" id="PTHR35038:SF6">
    <property type="entry name" value="SURFACE LOCALIZED DECAHEME CYTOCHROME C LIPOPROTEIN"/>
    <property type="match status" value="1"/>
</dbReference>
<protein>
    <submittedName>
        <fullName evidence="5">Cytochrome c3 family protein</fullName>
    </submittedName>
</protein>
<name>A0A7X6DNT7_9BACT</name>
<dbReference type="AlphaFoldDB" id="A0A7X6DNT7"/>
<organism evidence="5 6">
    <name type="scientific">Candidatus Manganitrophus noduliformans</name>
    <dbReference type="NCBI Taxonomy" id="2606439"/>
    <lineage>
        <taxon>Bacteria</taxon>
        <taxon>Pseudomonadati</taxon>
        <taxon>Nitrospirota</taxon>
        <taxon>Nitrospiria</taxon>
        <taxon>Candidatus Troglogloeales</taxon>
        <taxon>Candidatus Manganitrophaceae</taxon>
        <taxon>Candidatus Manganitrophus</taxon>
    </lineage>
</organism>
<keyword evidence="3" id="KW-1133">Transmembrane helix</keyword>
<accession>A0A7X6DNT7</accession>
<dbReference type="InterPro" id="IPR010177">
    <property type="entry name" value="Paired_CXXCH_1"/>
</dbReference>
<keyword evidence="1" id="KW-0732">Signal</keyword>
<proteinExistence type="predicted"/>
<dbReference type="PANTHER" id="PTHR35038">
    <property type="entry name" value="DISSIMILATORY SULFITE REDUCTASE SIRA"/>
    <property type="match status" value="1"/>
</dbReference>
<dbReference type="InterPro" id="IPR051829">
    <property type="entry name" value="Multiheme_Cytochr_ET"/>
</dbReference>
<feature type="domain" description="Doubled CXXCH motif" evidence="4">
    <location>
        <begin position="274"/>
        <end position="294"/>
    </location>
</feature>
<dbReference type="RefSeq" id="WP_168058762.1">
    <property type="nucleotide sequence ID" value="NZ_VTOW01000001.1"/>
</dbReference>
<gene>
    <name evidence="5" type="ORF">MNODULE_07165</name>
</gene>
<evidence type="ECO:0000259" key="4">
    <source>
        <dbReference type="Pfam" id="PF09699"/>
    </source>
</evidence>
<feature type="region of interest" description="Disordered" evidence="2">
    <location>
        <begin position="757"/>
        <end position="783"/>
    </location>
</feature>
<keyword evidence="3" id="KW-0472">Membrane</keyword>
<evidence type="ECO:0000256" key="1">
    <source>
        <dbReference type="ARBA" id="ARBA00022729"/>
    </source>
</evidence>
<reference evidence="5 6" key="1">
    <citation type="journal article" date="2020" name="Nature">
        <title>Bacterial chemolithoautotrophy via manganese oxidation.</title>
        <authorList>
            <person name="Yu H."/>
            <person name="Leadbetter J.R."/>
        </authorList>
    </citation>
    <scope>NUCLEOTIDE SEQUENCE [LARGE SCALE GENOMIC DNA]</scope>
    <source>
        <strain evidence="5 6">Mn-1</strain>
    </source>
</reference>
<dbReference type="GO" id="GO:0016491">
    <property type="term" value="F:oxidoreductase activity"/>
    <property type="evidence" value="ECO:0007669"/>
    <property type="project" value="TreeGrafter"/>
</dbReference>
<evidence type="ECO:0000313" key="5">
    <source>
        <dbReference type="EMBL" id="NKE70517.1"/>
    </source>
</evidence>
<feature type="region of interest" description="Disordered" evidence="2">
    <location>
        <begin position="240"/>
        <end position="262"/>
    </location>
</feature>
<dbReference type="EMBL" id="VTOW01000001">
    <property type="protein sequence ID" value="NKE70517.1"/>
    <property type="molecule type" value="Genomic_DNA"/>
</dbReference>
<dbReference type="SUPFAM" id="SSF48695">
    <property type="entry name" value="Multiheme cytochromes"/>
    <property type="match status" value="3"/>
</dbReference>
<dbReference type="Pfam" id="PF09699">
    <property type="entry name" value="Paired_CXXCH_1"/>
    <property type="match status" value="2"/>
</dbReference>
<comment type="caution">
    <text evidence="5">The sequence shown here is derived from an EMBL/GenBank/DDBJ whole genome shotgun (WGS) entry which is preliminary data.</text>
</comment>
<feature type="transmembrane region" description="Helical" evidence="3">
    <location>
        <begin position="12"/>
        <end position="34"/>
    </location>
</feature>
<feature type="region of interest" description="Disordered" evidence="2">
    <location>
        <begin position="166"/>
        <end position="208"/>
    </location>
</feature>
<dbReference type="Gene3D" id="1.10.1130.10">
    <property type="entry name" value="Flavocytochrome C3, Chain A"/>
    <property type="match status" value="1"/>
</dbReference>